<dbReference type="EMBL" id="CP019948">
    <property type="protein sequence ID" value="ARN80943.1"/>
    <property type="molecule type" value="Genomic_DNA"/>
</dbReference>
<dbReference type="KEGG" id="mbry:B1812_07510"/>
<dbReference type="PIRSF" id="PIRSF032064">
    <property type="entry name" value="UCP032064"/>
    <property type="match status" value="1"/>
</dbReference>
<sequence length="188" mass="20875">MAMQKHTRWETRRLAELVNRALDPLIAKQGFGETALLTQWETVVGARLAAICEPERLKWPPRPKNPPKEAPIQAATLMLRVEPGFGLDVQHMAGALIDRINAHLGWRCVARIAMRQEPLRRAAPKRRPEATPRDPDLRARAEAATQGIADEALRRALTKLGEQTFAQAAPQSDNSASEAVQSGRFPAR</sequence>
<reference evidence="2 3" key="1">
    <citation type="submission" date="2017-02" db="EMBL/GenBank/DDBJ databases">
        <authorList>
            <person name="Peterson S.W."/>
        </authorList>
    </citation>
    <scope>NUCLEOTIDE SEQUENCE [LARGE SCALE GENOMIC DNA]</scope>
    <source>
        <strain evidence="2 3">S285</strain>
    </source>
</reference>
<dbReference type="STRING" id="655015.B1812_07510"/>
<protein>
    <recommendedName>
        <fullName evidence="4">DUF721 domain-containing protein</fullName>
    </recommendedName>
</protein>
<dbReference type="InterPro" id="IPR010593">
    <property type="entry name" value="DUF1159"/>
</dbReference>
<dbReference type="Proteomes" id="UP000193978">
    <property type="component" value="Chromosome"/>
</dbReference>
<feature type="compositionally biased region" description="Basic and acidic residues" evidence="1">
    <location>
        <begin position="126"/>
        <end position="141"/>
    </location>
</feature>
<feature type="region of interest" description="Disordered" evidence="1">
    <location>
        <begin position="164"/>
        <end position="188"/>
    </location>
</feature>
<feature type="compositionally biased region" description="Polar residues" evidence="1">
    <location>
        <begin position="164"/>
        <end position="180"/>
    </location>
</feature>
<accession>A0A1W6MTJ2</accession>
<name>A0A1W6MTJ2_9HYPH</name>
<organism evidence="2 3">
    <name type="scientific">Methylocystis bryophila</name>
    <dbReference type="NCBI Taxonomy" id="655015"/>
    <lineage>
        <taxon>Bacteria</taxon>
        <taxon>Pseudomonadati</taxon>
        <taxon>Pseudomonadota</taxon>
        <taxon>Alphaproteobacteria</taxon>
        <taxon>Hyphomicrobiales</taxon>
        <taxon>Methylocystaceae</taxon>
        <taxon>Methylocystis</taxon>
    </lineage>
</organism>
<keyword evidence="3" id="KW-1185">Reference proteome</keyword>
<dbReference type="AlphaFoldDB" id="A0A1W6MTJ2"/>
<proteinExistence type="predicted"/>
<gene>
    <name evidence="2" type="ORF">B1812_07510</name>
</gene>
<evidence type="ECO:0000256" key="1">
    <source>
        <dbReference type="SAM" id="MobiDB-lite"/>
    </source>
</evidence>
<dbReference type="Pfam" id="PF05258">
    <property type="entry name" value="DciA"/>
    <property type="match status" value="1"/>
</dbReference>
<feature type="region of interest" description="Disordered" evidence="1">
    <location>
        <begin position="119"/>
        <end position="143"/>
    </location>
</feature>
<evidence type="ECO:0000313" key="2">
    <source>
        <dbReference type="EMBL" id="ARN80943.1"/>
    </source>
</evidence>
<evidence type="ECO:0000313" key="3">
    <source>
        <dbReference type="Proteomes" id="UP000193978"/>
    </source>
</evidence>
<dbReference type="InterPro" id="IPR007922">
    <property type="entry name" value="DciA-like"/>
</dbReference>
<evidence type="ECO:0008006" key="4">
    <source>
        <dbReference type="Google" id="ProtNLM"/>
    </source>
</evidence>